<keyword evidence="4" id="KW-0521">NADP</keyword>
<comment type="function">
    <text evidence="9">Catalyzes the reduction of all-trans-retinal to all-trans-retinol in the presence of NADPH.</text>
</comment>
<comment type="caution">
    <text evidence="13">The sequence shown here is derived from an EMBL/GenBank/DDBJ whole genome shotgun (WGS) entry which is preliminary data.</text>
</comment>
<keyword evidence="5" id="KW-1133">Transmembrane helix</keyword>
<dbReference type="PANTHER" id="PTHR24322:SF736">
    <property type="entry name" value="RETINOL DEHYDROGENASE 10"/>
    <property type="match status" value="1"/>
</dbReference>
<dbReference type="Pfam" id="PF00106">
    <property type="entry name" value="adh_short"/>
    <property type="match status" value="1"/>
</dbReference>
<evidence type="ECO:0000256" key="4">
    <source>
        <dbReference type="ARBA" id="ARBA00022857"/>
    </source>
</evidence>
<evidence type="ECO:0000256" key="12">
    <source>
        <dbReference type="RuleBase" id="RU000363"/>
    </source>
</evidence>
<dbReference type="Gene3D" id="3.40.50.720">
    <property type="entry name" value="NAD(P)-binding Rossmann-like Domain"/>
    <property type="match status" value="1"/>
</dbReference>
<comment type="subcellular location">
    <subcellularLocation>
        <location evidence="1">Membrane</location>
        <topology evidence="1">Multi-pass membrane protein</topology>
    </subcellularLocation>
</comment>
<keyword evidence="3" id="KW-0812">Transmembrane</keyword>
<gene>
    <name evidence="13" type="ORF">N7456_001445</name>
</gene>
<evidence type="ECO:0000313" key="13">
    <source>
        <dbReference type="EMBL" id="KAJ5112911.1"/>
    </source>
</evidence>
<keyword evidence="6" id="KW-0560">Oxidoreductase</keyword>
<evidence type="ECO:0000256" key="7">
    <source>
        <dbReference type="ARBA" id="ARBA00023098"/>
    </source>
</evidence>
<dbReference type="GO" id="GO:0052650">
    <property type="term" value="F:all-trans-retinol dehydrogenase (NADP+) activity"/>
    <property type="evidence" value="ECO:0007669"/>
    <property type="project" value="UniProtKB-ARBA"/>
</dbReference>
<accession>A0A9W9G6G0</accession>
<protein>
    <recommendedName>
        <fullName evidence="10">Short-chain dehydrogenase/reductase 3</fullName>
    </recommendedName>
    <alternativeName>
        <fullName evidence="11">Retinal short-chain dehydrogenase/reductase 1</fullName>
    </alternativeName>
</protein>
<keyword evidence="14" id="KW-1185">Reference proteome</keyword>
<dbReference type="InterPro" id="IPR002347">
    <property type="entry name" value="SDR_fam"/>
</dbReference>
<dbReference type="Proteomes" id="UP001149165">
    <property type="component" value="Unassembled WGS sequence"/>
</dbReference>
<dbReference type="AlphaFoldDB" id="A0A9W9G6G0"/>
<evidence type="ECO:0000256" key="11">
    <source>
        <dbReference type="ARBA" id="ARBA00082544"/>
    </source>
</evidence>
<evidence type="ECO:0000313" key="14">
    <source>
        <dbReference type="Proteomes" id="UP001149165"/>
    </source>
</evidence>
<sequence length="339" mass="37703">MSAWDLVQQYSQTALSQLPAPAQQLVQNPIAQKAAGALIGLGLLRTINNSLTQWTLNNWTSAEPWSNSRELVLLTGGCSGIGKQVMQDLSGKGVRVVILDIAEPNFKLPANVAFYRADITKSANIAEVAKLIRADHGEPTVLINNAGVGNDGTILEETEAKIRQSFEVNTISHFLMVREFLPAMVRANHGHVITVASMASFVALAEMADYCCTKVSALAFHETLRQELNHYYKAPRVRTSIVHPYWVRTPMIKVLTDWEKEFGQPIMTVDKVANAIVKQVLSQNSGQVLVPGHLAIARIVRALPTWLQEHVRSKESAKFKYMREQQERAERAERDLQKA</sequence>
<organism evidence="13 14">
    <name type="scientific">Penicillium angulare</name>
    <dbReference type="NCBI Taxonomy" id="116970"/>
    <lineage>
        <taxon>Eukaryota</taxon>
        <taxon>Fungi</taxon>
        <taxon>Dikarya</taxon>
        <taxon>Ascomycota</taxon>
        <taxon>Pezizomycotina</taxon>
        <taxon>Eurotiomycetes</taxon>
        <taxon>Eurotiomycetidae</taxon>
        <taxon>Eurotiales</taxon>
        <taxon>Aspergillaceae</taxon>
        <taxon>Penicillium</taxon>
    </lineage>
</organism>
<evidence type="ECO:0000256" key="1">
    <source>
        <dbReference type="ARBA" id="ARBA00004141"/>
    </source>
</evidence>
<dbReference type="OrthoDB" id="10253736at2759"/>
<evidence type="ECO:0000256" key="3">
    <source>
        <dbReference type="ARBA" id="ARBA00022692"/>
    </source>
</evidence>
<dbReference type="FunFam" id="3.40.50.720:FF:000131">
    <property type="entry name" value="Short-chain dehydrogenase/reductase 3"/>
    <property type="match status" value="1"/>
</dbReference>
<dbReference type="SUPFAM" id="SSF51735">
    <property type="entry name" value="NAD(P)-binding Rossmann-fold domains"/>
    <property type="match status" value="1"/>
</dbReference>
<dbReference type="GO" id="GO:0016020">
    <property type="term" value="C:membrane"/>
    <property type="evidence" value="ECO:0007669"/>
    <property type="project" value="UniProtKB-SubCell"/>
</dbReference>
<name>A0A9W9G6G0_9EURO</name>
<keyword evidence="8" id="KW-0472">Membrane</keyword>
<dbReference type="InterPro" id="IPR036291">
    <property type="entry name" value="NAD(P)-bd_dom_sf"/>
</dbReference>
<evidence type="ECO:0000256" key="9">
    <source>
        <dbReference type="ARBA" id="ARBA00059620"/>
    </source>
</evidence>
<dbReference type="CDD" id="cd05339">
    <property type="entry name" value="17beta-HSDXI-like_SDR_c"/>
    <property type="match status" value="1"/>
</dbReference>
<dbReference type="EMBL" id="JAPQKH010000002">
    <property type="protein sequence ID" value="KAJ5112911.1"/>
    <property type="molecule type" value="Genomic_DNA"/>
</dbReference>
<dbReference type="PRINTS" id="PR00080">
    <property type="entry name" value="SDRFAMILY"/>
</dbReference>
<dbReference type="PRINTS" id="PR00081">
    <property type="entry name" value="GDHRDH"/>
</dbReference>
<evidence type="ECO:0000256" key="6">
    <source>
        <dbReference type="ARBA" id="ARBA00023002"/>
    </source>
</evidence>
<evidence type="ECO:0000256" key="8">
    <source>
        <dbReference type="ARBA" id="ARBA00023136"/>
    </source>
</evidence>
<proteinExistence type="inferred from homology"/>
<comment type="similarity">
    <text evidence="2 12">Belongs to the short-chain dehydrogenases/reductases (SDR) family.</text>
</comment>
<dbReference type="PROSITE" id="PS00061">
    <property type="entry name" value="ADH_SHORT"/>
    <property type="match status" value="1"/>
</dbReference>
<evidence type="ECO:0000256" key="10">
    <source>
        <dbReference type="ARBA" id="ARBA00068717"/>
    </source>
</evidence>
<dbReference type="InterPro" id="IPR020904">
    <property type="entry name" value="Sc_DH/Rdtase_CS"/>
</dbReference>
<evidence type="ECO:0000256" key="2">
    <source>
        <dbReference type="ARBA" id="ARBA00006484"/>
    </source>
</evidence>
<reference evidence="13" key="1">
    <citation type="submission" date="2022-11" db="EMBL/GenBank/DDBJ databases">
        <authorList>
            <person name="Petersen C."/>
        </authorList>
    </citation>
    <scope>NUCLEOTIDE SEQUENCE</scope>
    <source>
        <strain evidence="13">IBT 30069</strain>
    </source>
</reference>
<reference evidence="13" key="2">
    <citation type="journal article" date="2023" name="IMA Fungus">
        <title>Comparative genomic study of the Penicillium genus elucidates a diverse pangenome and 15 lateral gene transfer events.</title>
        <authorList>
            <person name="Petersen C."/>
            <person name="Sorensen T."/>
            <person name="Nielsen M.R."/>
            <person name="Sondergaard T.E."/>
            <person name="Sorensen J.L."/>
            <person name="Fitzpatrick D.A."/>
            <person name="Frisvad J.C."/>
            <person name="Nielsen K.L."/>
        </authorList>
    </citation>
    <scope>NUCLEOTIDE SEQUENCE</scope>
    <source>
        <strain evidence="13">IBT 30069</strain>
    </source>
</reference>
<keyword evidence="7" id="KW-0443">Lipid metabolism</keyword>
<dbReference type="PANTHER" id="PTHR24322">
    <property type="entry name" value="PKSB"/>
    <property type="match status" value="1"/>
</dbReference>
<evidence type="ECO:0000256" key="5">
    <source>
        <dbReference type="ARBA" id="ARBA00022989"/>
    </source>
</evidence>